<comment type="caution">
    <text evidence="1">The sequence shown here is derived from an EMBL/GenBank/DDBJ whole genome shotgun (WGS) entry which is preliminary data.</text>
</comment>
<dbReference type="EMBL" id="LBYI01000005">
    <property type="protein sequence ID" value="KKR50863.1"/>
    <property type="molecule type" value="Genomic_DNA"/>
</dbReference>
<reference evidence="1 2" key="1">
    <citation type="journal article" date="2015" name="Nature">
        <title>rRNA introns, odd ribosomes, and small enigmatic genomes across a large radiation of phyla.</title>
        <authorList>
            <person name="Brown C.T."/>
            <person name="Hug L.A."/>
            <person name="Thomas B.C."/>
            <person name="Sharon I."/>
            <person name="Castelle C.J."/>
            <person name="Singh A."/>
            <person name="Wilkins M.J."/>
            <person name="Williams K.H."/>
            <person name="Banfield J.F."/>
        </authorList>
    </citation>
    <scope>NUCLEOTIDE SEQUENCE [LARGE SCALE GENOMIC DNA]</scope>
</reference>
<evidence type="ECO:0000313" key="2">
    <source>
        <dbReference type="Proteomes" id="UP000034531"/>
    </source>
</evidence>
<gene>
    <name evidence="1" type="ORF">UT84_C0005G0009</name>
</gene>
<evidence type="ECO:0000313" key="1">
    <source>
        <dbReference type="EMBL" id="KKR50863.1"/>
    </source>
</evidence>
<name>A0A0G0REK1_9BACT</name>
<dbReference type="Proteomes" id="UP000034531">
    <property type="component" value="Unassembled WGS sequence"/>
</dbReference>
<dbReference type="AlphaFoldDB" id="A0A0G0REK1"/>
<protein>
    <submittedName>
        <fullName evidence="1">Uncharacterized protein</fullName>
    </submittedName>
</protein>
<accession>A0A0G0REK1</accession>
<organism evidence="1 2">
    <name type="scientific">Candidatus Curtissbacteria bacterium GW2011_GWA1_40_16</name>
    <dbReference type="NCBI Taxonomy" id="1618405"/>
    <lineage>
        <taxon>Bacteria</taxon>
        <taxon>Candidatus Curtissiibacteriota</taxon>
    </lineage>
</organism>
<sequence>MTGNKNNRSLLKAFKRYRERYIISGKKPNSRKFFPEILYRTMKLEGEKITKKEAKTLFR</sequence>
<proteinExistence type="predicted"/>